<dbReference type="GO" id="GO:0016740">
    <property type="term" value="F:transferase activity"/>
    <property type="evidence" value="ECO:0007669"/>
    <property type="project" value="UniProtKB-KW"/>
</dbReference>
<dbReference type="Pfam" id="PF02934">
    <property type="entry name" value="GatB_N"/>
    <property type="match status" value="1"/>
</dbReference>
<dbReference type="Proteomes" id="UP000254621">
    <property type="component" value="Unassembled WGS sequence"/>
</dbReference>
<reference evidence="2 3" key="1">
    <citation type="submission" date="2018-06" db="EMBL/GenBank/DDBJ databases">
        <authorList>
            <consortium name="Pathogen Informatics"/>
            <person name="Doyle S."/>
        </authorList>
    </citation>
    <scope>NUCLEOTIDE SEQUENCE [LARGE SCALE GENOMIC DNA]</scope>
    <source>
        <strain evidence="2 3">NCTC13645</strain>
    </source>
</reference>
<evidence type="ECO:0000259" key="1">
    <source>
        <dbReference type="Pfam" id="PF02934"/>
    </source>
</evidence>
<sequence>MSPSPVGYGAEPNQNTNVIDWGYPGVLPQANQGALEYGMMAATALHAEITRDLHWDRKNYFIPTIQKPIKLPNNKSQSGKRVGLMLS</sequence>
<dbReference type="GO" id="GO:0016874">
    <property type="term" value="F:ligase activity"/>
    <property type="evidence" value="ECO:0007669"/>
    <property type="project" value="UniProtKB-KW"/>
</dbReference>
<dbReference type="EC" id="6.3.5.-" evidence="2"/>
<dbReference type="EMBL" id="UHIV01000004">
    <property type="protein sequence ID" value="SUP59451.1"/>
    <property type="molecule type" value="Genomic_DNA"/>
</dbReference>
<accession>A0A380P2J3</accession>
<name>A0A380P2J3_WEIVI</name>
<evidence type="ECO:0000313" key="2">
    <source>
        <dbReference type="EMBL" id="SUP59451.1"/>
    </source>
</evidence>
<dbReference type="AlphaFoldDB" id="A0A380P2J3"/>
<dbReference type="InterPro" id="IPR014746">
    <property type="entry name" value="Gln_synth/guanido_kin_cat_dom"/>
</dbReference>
<feature type="domain" description="Aspartyl/Glutamyl-tRNA(Gln) amidotransferase subunit B/E catalytic" evidence="1">
    <location>
        <begin position="5"/>
        <end position="65"/>
    </location>
</feature>
<dbReference type="InterPro" id="IPR006075">
    <property type="entry name" value="Asn/Gln-tRNA_Trfase_suB/E_cat"/>
</dbReference>
<dbReference type="SUPFAM" id="SSF55931">
    <property type="entry name" value="Glutamine synthetase/guanido kinase"/>
    <property type="match status" value="1"/>
</dbReference>
<keyword evidence="2" id="KW-0808">Transferase</keyword>
<organism evidence="2 3">
    <name type="scientific">Weissella viridescens</name>
    <name type="common">Lactobacillus viridescens</name>
    <dbReference type="NCBI Taxonomy" id="1629"/>
    <lineage>
        <taxon>Bacteria</taxon>
        <taxon>Bacillati</taxon>
        <taxon>Bacillota</taxon>
        <taxon>Bacilli</taxon>
        <taxon>Lactobacillales</taxon>
        <taxon>Lactobacillaceae</taxon>
        <taxon>Weissella</taxon>
    </lineage>
</organism>
<proteinExistence type="predicted"/>
<gene>
    <name evidence="2" type="primary">gatB_3</name>
    <name evidence="2" type="ORF">NCTC13645_01707</name>
</gene>
<evidence type="ECO:0000313" key="3">
    <source>
        <dbReference type="Proteomes" id="UP000254621"/>
    </source>
</evidence>
<keyword evidence="2" id="KW-0436">Ligase</keyword>
<protein>
    <submittedName>
        <fullName evidence="2">Aspartyl/glutamyl-tRNA(Asn/Gln) amidotransferase subunit B</fullName>
        <ecNumber evidence="2">6.3.5.-</ecNumber>
    </submittedName>
</protein>